<keyword evidence="2" id="KW-1185">Reference proteome</keyword>
<organism evidence="1 2">
    <name type="scientific">Candidatus Erwinia dacicola</name>
    <dbReference type="NCBI Taxonomy" id="252393"/>
    <lineage>
        <taxon>Bacteria</taxon>
        <taxon>Pseudomonadati</taxon>
        <taxon>Pseudomonadota</taxon>
        <taxon>Gammaproteobacteria</taxon>
        <taxon>Enterobacterales</taxon>
        <taxon>Erwiniaceae</taxon>
        <taxon>Erwinia</taxon>
    </lineage>
</organism>
<comment type="caution">
    <text evidence="1">The sequence shown here is derived from an EMBL/GenBank/DDBJ whole genome shotgun (WGS) entry which is preliminary data.</text>
</comment>
<evidence type="ECO:0000313" key="2">
    <source>
        <dbReference type="Proteomes" id="UP000244334"/>
    </source>
</evidence>
<gene>
    <name evidence="1" type="ORF">ACZ87_01857</name>
</gene>
<dbReference type="EMBL" id="LJAM02000160">
    <property type="protein sequence ID" value="RAP71328.1"/>
    <property type="molecule type" value="Genomic_DNA"/>
</dbReference>
<evidence type="ECO:0000313" key="1">
    <source>
        <dbReference type="EMBL" id="RAP71328.1"/>
    </source>
</evidence>
<reference evidence="1" key="1">
    <citation type="submission" date="2018-04" db="EMBL/GenBank/DDBJ databases">
        <title>Genomes of the Obligate Erwinia dacicola and Facultative Enterobacter sp. OLF Endosymbionts of the Olive Fruit fly, Bactrocera oleae.</title>
        <authorList>
            <person name="Estes A.M."/>
            <person name="Hearn D.J."/>
            <person name="Agarwal S."/>
            <person name="Pierson E.A."/>
            <person name="Dunning-Hotopp J.C."/>
        </authorList>
    </citation>
    <scope>NUCLEOTIDE SEQUENCE [LARGE SCALE GENOMIC DNA]</scope>
    <source>
        <strain evidence="1">Oroville</strain>
    </source>
</reference>
<protein>
    <submittedName>
        <fullName evidence="1">Uncharacterized protein</fullName>
    </submittedName>
</protein>
<name>A0A328TLL8_9GAMM</name>
<proteinExistence type="predicted"/>
<dbReference type="AlphaFoldDB" id="A0A328TLL8"/>
<sequence>MPGNYVVDVHGKTVFPRKQMRQRFCLALLLEFAGCHAAAGSHRSGALLNK</sequence>
<accession>A0A328TLL8</accession>
<dbReference type="Proteomes" id="UP000244334">
    <property type="component" value="Unassembled WGS sequence"/>
</dbReference>